<feature type="region of interest" description="Disordered" evidence="1">
    <location>
        <begin position="312"/>
        <end position="332"/>
    </location>
</feature>
<dbReference type="Pfam" id="PF11067">
    <property type="entry name" value="DUF2868"/>
    <property type="match status" value="1"/>
</dbReference>
<feature type="transmembrane region" description="Helical" evidence="2">
    <location>
        <begin position="174"/>
        <end position="199"/>
    </location>
</feature>
<dbReference type="OrthoDB" id="6210861at2"/>
<keyword evidence="2" id="KW-0472">Membrane</keyword>
<dbReference type="EMBL" id="CP022987">
    <property type="protein sequence ID" value="QAA94830.1"/>
    <property type="molecule type" value="Genomic_DNA"/>
</dbReference>
<feature type="transmembrane region" description="Helical" evidence="2">
    <location>
        <begin position="75"/>
        <end position="97"/>
    </location>
</feature>
<name>A0A410GEV5_9BURK</name>
<keyword evidence="2" id="KW-0812">Transmembrane</keyword>
<gene>
    <name evidence="3" type="ORF">CKA81_13955</name>
</gene>
<evidence type="ECO:0008006" key="5">
    <source>
        <dbReference type="Google" id="ProtNLM"/>
    </source>
</evidence>
<feature type="transmembrane region" description="Helical" evidence="2">
    <location>
        <begin position="103"/>
        <end position="124"/>
    </location>
</feature>
<dbReference type="Proteomes" id="UP000283474">
    <property type="component" value="Chromosome"/>
</dbReference>
<protein>
    <recommendedName>
        <fullName evidence="5">DUF2868 domain-containing protein</fullName>
    </recommendedName>
</protein>
<evidence type="ECO:0000256" key="2">
    <source>
        <dbReference type="SAM" id="Phobius"/>
    </source>
</evidence>
<evidence type="ECO:0000256" key="1">
    <source>
        <dbReference type="SAM" id="MobiDB-lite"/>
    </source>
</evidence>
<organism evidence="3 4">
    <name type="scientific">Pollutimonas thiosulfatoxidans</name>
    <dbReference type="NCBI Taxonomy" id="2028345"/>
    <lineage>
        <taxon>Bacteria</taxon>
        <taxon>Pseudomonadati</taxon>
        <taxon>Pseudomonadota</taxon>
        <taxon>Betaproteobacteria</taxon>
        <taxon>Burkholderiales</taxon>
        <taxon>Alcaligenaceae</taxon>
        <taxon>Pollutimonas</taxon>
    </lineage>
</organism>
<dbReference type="KEGG" id="pus:CKA81_13955"/>
<keyword evidence="2" id="KW-1133">Transmembrane helix</keyword>
<evidence type="ECO:0000313" key="4">
    <source>
        <dbReference type="Proteomes" id="UP000283474"/>
    </source>
</evidence>
<dbReference type="InterPro" id="IPR021296">
    <property type="entry name" value="DUF2868"/>
</dbReference>
<feature type="transmembrane region" description="Helical" evidence="2">
    <location>
        <begin position="262"/>
        <end position="284"/>
    </location>
</feature>
<evidence type="ECO:0000313" key="3">
    <source>
        <dbReference type="EMBL" id="QAA94830.1"/>
    </source>
</evidence>
<keyword evidence="4" id="KW-1185">Reference proteome</keyword>
<accession>A0A410GEV5</accession>
<reference evidence="3 4" key="1">
    <citation type="submission" date="2017-08" db="EMBL/GenBank/DDBJ databases">
        <authorList>
            <person name="Park S.-J."/>
            <person name="Kim H."/>
        </authorList>
    </citation>
    <scope>NUCLEOTIDE SEQUENCE [LARGE SCALE GENOMIC DNA]</scope>
    <source>
        <strain evidence="4">ye3</strain>
    </source>
</reference>
<sequence>MPEGRSMQDVQAHWLAETLRLREALWGPVEDAAEVRRVRADGGELTRKILLRAHYLGQREQHHELLIRWRRGARIALLLLALVAMVAGGAAALGALGDGTRPVNLVLALVGTLGLNLLALLFWLMSFLIGDSAGGSWLGESWLWLTRKLARGPDAALVPRALVGLLARNRSLRWLLGAVSHGWWSLATGSLLLTLLAMLSARRYQFNWETTVLSPDAFVWLTSALGWLPARLGFPMPTEAMIRASDGLQQVPDATQALWSGWLLGCIVVYGLLPRLICLALSAWRTKARLANLELDVGLPGYAELRERLAPSSERSGIDAPEQPGYQSRVAPHRHAASITGEHVAIGIELPADMPPPLAPFPAGAIDLGVLDSRSERKAMLERLQTQRPQRLLMVCDARQTPDRGVIALLVELTGLAAEAAVAFAGSDARDGTRSSAWRERLLAAGFTIEQIHTDITEAAQWLTSGKPALAANRGPHDAA</sequence>
<proteinExistence type="predicted"/>
<dbReference type="AlphaFoldDB" id="A0A410GEV5"/>